<evidence type="ECO:0000313" key="1">
    <source>
        <dbReference type="EMBL" id="CAG2238342.1"/>
    </source>
</evidence>
<accession>A0A8S3U409</accession>
<dbReference type="AlphaFoldDB" id="A0A8S3U409"/>
<sequence>MHSVHGIYKKLELKGKSSKKGYQGIARWSRSISNHMYWCAASSNGNGEELVQKWQSVLKHCANVHDGHGDLFPNCLHGPLEDREWIKMGSPAYIELEKVICGRMLLKDIKKLSPAEQTSGLESFHNIVCYFAPKSTHFSLQMRARLFLSVLHFNENTSRSQATTAEGRPQFSISYPKGRKGDAIAKEVKVKQTFDIAAVDKRLVVPPPLADQANRQEKENVIQQHVNRFNNE</sequence>
<keyword evidence="2" id="KW-1185">Reference proteome</keyword>
<evidence type="ECO:0000313" key="2">
    <source>
        <dbReference type="Proteomes" id="UP000683360"/>
    </source>
</evidence>
<protein>
    <submittedName>
        <fullName evidence="1">Uncharacterized protein</fullName>
    </submittedName>
</protein>
<reference evidence="1" key="1">
    <citation type="submission" date="2021-03" db="EMBL/GenBank/DDBJ databases">
        <authorList>
            <person name="Bekaert M."/>
        </authorList>
    </citation>
    <scope>NUCLEOTIDE SEQUENCE</scope>
</reference>
<dbReference type="OrthoDB" id="6141328at2759"/>
<dbReference type="EMBL" id="CAJPWZ010002424">
    <property type="protein sequence ID" value="CAG2238342.1"/>
    <property type="molecule type" value="Genomic_DNA"/>
</dbReference>
<comment type="caution">
    <text evidence="1">The sequence shown here is derived from an EMBL/GenBank/DDBJ whole genome shotgun (WGS) entry which is preliminary data.</text>
</comment>
<proteinExistence type="predicted"/>
<dbReference type="PANTHER" id="PTHR31751">
    <property type="entry name" value="SI:CH211-108C17.2-RELATED-RELATED"/>
    <property type="match status" value="1"/>
</dbReference>
<name>A0A8S3U409_MYTED</name>
<gene>
    <name evidence="1" type="ORF">MEDL_50753</name>
</gene>
<organism evidence="1 2">
    <name type="scientific">Mytilus edulis</name>
    <name type="common">Blue mussel</name>
    <dbReference type="NCBI Taxonomy" id="6550"/>
    <lineage>
        <taxon>Eukaryota</taxon>
        <taxon>Metazoa</taxon>
        <taxon>Spiralia</taxon>
        <taxon>Lophotrochozoa</taxon>
        <taxon>Mollusca</taxon>
        <taxon>Bivalvia</taxon>
        <taxon>Autobranchia</taxon>
        <taxon>Pteriomorphia</taxon>
        <taxon>Mytilida</taxon>
        <taxon>Mytiloidea</taxon>
        <taxon>Mytilidae</taxon>
        <taxon>Mytilinae</taxon>
        <taxon>Mytilus</taxon>
    </lineage>
</organism>
<dbReference type="Proteomes" id="UP000683360">
    <property type="component" value="Unassembled WGS sequence"/>
</dbReference>
<dbReference type="PANTHER" id="PTHR31751:SF42">
    <property type="entry name" value="PROTEIN CBG10204"/>
    <property type="match status" value="1"/>
</dbReference>